<dbReference type="SUPFAM" id="SSF55718">
    <property type="entry name" value="SCP-like"/>
    <property type="match status" value="1"/>
</dbReference>
<feature type="domain" description="MDMPI C-terminal" evidence="1">
    <location>
        <begin position="156"/>
        <end position="238"/>
    </location>
</feature>
<sequence length="240" mass="25708">MAPEPALSRDLMARGTTLFWTALESVTDEQLAGPTALPGWTGKHVTAHVAANAEALAHLVTWARTGEETPMYSSPDQRNADIEVGATRPATELREWVRRSAADLGAGLASLDEQQWQREVRTAQGRLVPATEIPWMRTREVMVHAVDLGGSVGYADLPAEFHAALLDDIVAKRSSASDGPALHLAPTDNERRWDVTGAGDATTVRGPLSELAAYLSGRLATGLRADGAADGDLPDLSRWL</sequence>
<dbReference type="RefSeq" id="WP_013494223.1">
    <property type="nucleotide sequence ID" value="NC_014830.1"/>
</dbReference>
<feature type="domain" description="Mycothiol-dependent maleylpyruvate isomerase metal-binding" evidence="2">
    <location>
        <begin position="16"/>
        <end position="148"/>
    </location>
</feature>
<dbReference type="GO" id="GO:0046872">
    <property type="term" value="F:metal ion binding"/>
    <property type="evidence" value="ECO:0007669"/>
    <property type="project" value="InterPro"/>
</dbReference>
<dbReference type="AlphaFoldDB" id="E6SF97"/>
<protein>
    <submittedName>
        <fullName evidence="3">Mycothiol-dependent maleylpyruvate isomerase</fullName>
    </submittedName>
</protein>
<dbReference type="EMBL" id="CP002343">
    <property type="protein sequence ID" value="ADU49911.1"/>
    <property type="molecule type" value="Genomic_DNA"/>
</dbReference>
<evidence type="ECO:0000259" key="2">
    <source>
        <dbReference type="Pfam" id="PF11716"/>
    </source>
</evidence>
<dbReference type="NCBIfam" id="TIGR03083">
    <property type="entry name" value="maleylpyruvate isomerase family mycothiol-dependent enzyme"/>
    <property type="match status" value="1"/>
</dbReference>
<dbReference type="STRING" id="710696.Intca_3431"/>
<dbReference type="OrthoDB" id="5118203at2"/>
<gene>
    <name evidence="3" type="ordered locus">Intca_3431</name>
</gene>
<dbReference type="InterPro" id="IPR034660">
    <property type="entry name" value="DinB/YfiT-like"/>
</dbReference>
<dbReference type="KEGG" id="ica:Intca_3431"/>
<keyword evidence="4" id="KW-1185">Reference proteome</keyword>
<organism evidence="3 4">
    <name type="scientific">Intrasporangium calvum (strain ATCC 23552 / DSM 43043 / JCM 3097 / NBRC 12989 / NCIMB 10167 / NRRL B-3866 / 7 KIP)</name>
    <dbReference type="NCBI Taxonomy" id="710696"/>
    <lineage>
        <taxon>Bacteria</taxon>
        <taxon>Bacillati</taxon>
        <taxon>Actinomycetota</taxon>
        <taxon>Actinomycetes</taxon>
        <taxon>Micrococcales</taxon>
        <taxon>Intrasporangiaceae</taxon>
        <taxon>Intrasporangium</taxon>
    </lineage>
</organism>
<dbReference type="HOGENOM" id="CLU_077935_0_0_11"/>
<name>E6SF97_INTC7</name>
<dbReference type="Gene3D" id="3.30.1050.20">
    <property type="match status" value="1"/>
</dbReference>
<reference evidence="3 4" key="1">
    <citation type="journal article" date="2010" name="Stand. Genomic Sci.">
        <title>Complete genome sequence of Intrasporangium calvum type strain (7 KIP).</title>
        <authorList>
            <person name="Del Rio T.G."/>
            <person name="Chertkov O."/>
            <person name="Yasawong M."/>
            <person name="Lucas S."/>
            <person name="Deshpande S."/>
            <person name="Cheng J.F."/>
            <person name="Detter C."/>
            <person name="Tapia R."/>
            <person name="Han C."/>
            <person name="Goodwin L."/>
            <person name="Pitluck S."/>
            <person name="Liolios K."/>
            <person name="Ivanova N."/>
            <person name="Mavromatis K."/>
            <person name="Pati A."/>
            <person name="Chen A."/>
            <person name="Palaniappan K."/>
            <person name="Land M."/>
            <person name="Hauser L."/>
            <person name="Chang Y.J."/>
            <person name="Jeffries C.D."/>
            <person name="Rohde M."/>
            <person name="Pukall R."/>
            <person name="Sikorski J."/>
            <person name="Goker M."/>
            <person name="Woyke T."/>
            <person name="Bristow J."/>
            <person name="Eisen J.A."/>
            <person name="Markowitz V."/>
            <person name="Hugenholtz P."/>
            <person name="Kyrpides N.C."/>
            <person name="Klenk H.P."/>
            <person name="Lapidus A."/>
        </authorList>
    </citation>
    <scope>NUCLEOTIDE SEQUENCE [LARGE SCALE GENOMIC DNA]</scope>
    <source>
        <strain evidence="4">ATCC 23552 / DSM 43043 / JCM 3097 / NBRC 12989 / 7 KIP</strain>
    </source>
</reference>
<accession>E6SF97</accession>
<dbReference type="Pfam" id="PF07398">
    <property type="entry name" value="MDMPI_C"/>
    <property type="match status" value="1"/>
</dbReference>
<dbReference type="InterPro" id="IPR010872">
    <property type="entry name" value="MDMPI_C-term_domain"/>
</dbReference>
<dbReference type="Gene3D" id="1.20.120.450">
    <property type="entry name" value="dinb family like domain"/>
    <property type="match status" value="1"/>
</dbReference>
<dbReference type="GO" id="GO:0016853">
    <property type="term" value="F:isomerase activity"/>
    <property type="evidence" value="ECO:0007669"/>
    <property type="project" value="UniProtKB-KW"/>
</dbReference>
<dbReference type="SUPFAM" id="SSF109854">
    <property type="entry name" value="DinB/YfiT-like putative metalloenzymes"/>
    <property type="match status" value="1"/>
</dbReference>
<dbReference type="InterPro" id="IPR036527">
    <property type="entry name" value="SCP2_sterol-bd_dom_sf"/>
</dbReference>
<dbReference type="Proteomes" id="UP000008914">
    <property type="component" value="Chromosome"/>
</dbReference>
<keyword evidence="3" id="KW-0413">Isomerase</keyword>
<dbReference type="Pfam" id="PF11716">
    <property type="entry name" value="MDMPI_N"/>
    <property type="match status" value="1"/>
</dbReference>
<dbReference type="InterPro" id="IPR017517">
    <property type="entry name" value="Maleyloyr_isom"/>
</dbReference>
<evidence type="ECO:0000313" key="4">
    <source>
        <dbReference type="Proteomes" id="UP000008914"/>
    </source>
</evidence>
<evidence type="ECO:0000313" key="3">
    <source>
        <dbReference type="EMBL" id="ADU49911.1"/>
    </source>
</evidence>
<dbReference type="eggNOG" id="ENOG5031RF6">
    <property type="taxonomic scope" value="Bacteria"/>
</dbReference>
<evidence type="ECO:0000259" key="1">
    <source>
        <dbReference type="Pfam" id="PF07398"/>
    </source>
</evidence>
<proteinExistence type="predicted"/>
<dbReference type="InterPro" id="IPR024344">
    <property type="entry name" value="MDMPI_metal-binding"/>
</dbReference>